<gene>
    <name evidence="2" type="ORF">NUU61_010181</name>
</gene>
<comment type="caution">
    <text evidence="2">The sequence shown here is derived from an EMBL/GenBank/DDBJ whole genome shotgun (WGS) entry which is preliminary data.</text>
</comment>
<dbReference type="Proteomes" id="UP001141434">
    <property type="component" value="Unassembled WGS sequence"/>
</dbReference>
<evidence type="ECO:0000313" key="2">
    <source>
        <dbReference type="EMBL" id="KAJ5081917.1"/>
    </source>
</evidence>
<protein>
    <submittedName>
        <fullName evidence="2">Uncharacterized protein</fullName>
    </submittedName>
</protein>
<dbReference type="EMBL" id="JAPMSZ010000012">
    <property type="protein sequence ID" value="KAJ5081917.1"/>
    <property type="molecule type" value="Genomic_DNA"/>
</dbReference>
<dbReference type="RefSeq" id="XP_056507204.1">
    <property type="nucleotide sequence ID" value="XM_056660706.1"/>
</dbReference>
<evidence type="ECO:0000256" key="1">
    <source>
        <dbReference type="SAM" id="MobiDB-lite"/>
    </source>
</evidence>
<keyword evidence="3" id="KW-1185">Reference proteome</keyword>
<feature type="region of interest" description="Disordered" evidence="1">
    <location>
        <begin position="1"/>
        <end position="79"/>
    </location>
</feature>
<organism evidence="2 3">
    <name type="scientific">Penicillium alfredii</name>
    <dbReference type="NCBI Taxonomy" id="1506179"/>
    <lineage>
        <taxon>Eukaryota</taxon>
        <taxon>Fungi</taxon>
        <taxon>Dikarya</taxon>
        <taxon>Ascomycota</taxon>
        <taxon>Pezizomycotina</taxon>
        <taxon>Eurotiomycetes</taxon>
        <taxon>Eurotiomycetidae</taxon>
        <taxon>Eurotiales</taxon>
        <taxon>Aspergillaceae</taxon>
        <taxon>Penicillium</taxon>
    </lineage>
</organism>
<dbReference type="AlphaFoldDB" id="A0A9W9JUS8"/>
<evidence type="ECO:0000313" key="3">
    <source>
        <dbReference type="Proteomes" id="UP001141434"/>
    </source>
</evidence>
<name>A0A9W9JUS8_9EURO</name>
<reference evidence="2" key="2">
    <citation type="journal article" date="2023" name="IMA Fungus">
        <title>Comparative genomic study of the Penicillium genus elucidates a diverse pangenome and 15 lateral gene transfer events.</title>
        <authorList>
            <person name="Petersen C."/>
            <person name="Sorensen T."/>
            <person name="Nielsen M.R."/>
            <person name="Sondergaard T.E."/>
            <person name="Sorensen J.L."/>
            <person name="Fitzpatrick D.A."/>
            <person name="Frisvad J.C."/>
            <person name="Nielsen K.L."/>
        </authorList>
    </citation>
    <scope>NUCLEOTIDE SEQUENCE</scope>
    <source>
        <strain evidence="2">IBT 34128</strain>
    </source>
</reference>
<sequence length="79" mass="8513">MPSPWHRVEPSAALSRGSSMAIMNAHPEQRPRENSGSTAVSDKDESCPTAPRDGQATTSCDRLPSRQAAAGPQSRNLRR</sequence>
<accession>A0A9W9JUS8</accession>
<proteinExistence type="predicted"/>
<reference evidence="2" key="1">
    <citation type="submission" date="2022-11" db="EMBL/GenBank/DDBJ databases">
        <authorList>
            <person name="Petersen C."/>
        </authorList>
    </citation>
    <scope>NUCLEOTIDE SEQUENCE</scope>
    <source>
        <strain evidence="2">IBT 34128</strain>
    </source>
</reference>
<dbReference type="GeneID" id="81399875"/>